<dbReference type="Proteomes" id="UP000321822">
    <property type="component" value="Unassembled WGS sequence"/>
</dbReference>
<dbReference type="AlphaFoldDB" id="A0A5C6QDU0"/>
<evidence type="ECO:0000313" key="2">
    <source>
        <dbReference type="Proteomes" id="UP000321822"/>
    </source>
</evidence>
<dbReference type="EMBL" id="VOLT01000006">
    <property type="protein sequence ID" value="TWX67154.1"/>
    <property type="molecule type" value="Genomic_DNA"/>
</dbReference>
<dbReference type="RefSeq" id="WP_146788479.1">
    <property type="nucleotide sequence ID" value="NZ_VOLT01000006.1"/>
</dbReference>
<name>A0A5C6QDU0_9GAMM</name>
<dbReference type="OrthoDB" id="7052261at2"/>
<reference evidence="1 2" key="1">
    <citation type="submission" date="2019-07" db="EMBL/GenBank/DDBJ databases">
        <title>Genomes of sea-ice associated Colwellia species.</title>
        <authorList>
            <person name="Bowman J.P."/>
        </authorList>
    </citation>
    <scope>NUCLEOTIDE SEQUENCE [LARGE SCALE GENOMIC DNA]</scope>
    <source>
        <strain evidence="1 2">ACAM 459</strain>
    </source>
</reference>
<comment type="caution">
    <text evidence="1">The sequence shown here is derived from an EMBL/GenBank/DDBJ whole genome shotgun (WGS) entry which is preliminary data.</text>
</comment>
<evidence type="ECO:0000313" key="1">
    <source>
        <dbReference type="EMBL" id="TWX67154.1"/>
    </source>
</evidence>
<keyword evidence="2" id="KW-1185">Reference proteome</keyword>
<proteinExistence type="predicted"/>
<protein>
    <submittedName>
        <fullName evidence="1">Uncharacterized protein</fullName>
    </submittedName>
</protein>
<accession>A0A5C6QDU0</accession>
<gene>
    <name evidence="1" type="ORF">ESZ36_12615</name>
</gene>
<organism evidence="1 2">
    <name type="scientific">Colwellia demingiae</name>
    <dbReference type="NCBI Taxonomy" id="89401"/>
    <lineage>
        <taxon>Bacteria</taxon>
        <taxon>Pseudomonadati</taxon>
        <taxon>Pseudomonadota</taxon>
        <taxon>Gammaproteobacteria</taxon>
        <taxon>Alteromonadales</taxon>
        <taxon>Colwelliaceae</taxon>
        <taxon>Colwellia</taxon>
    </lineage>
</organism>
<sequence>MRLESITIRELNHYEFSVGSINYVLPSDFRDVPLFLFYIDYMHSPKFKVCVLDYRVNIAREVISFIGVASDQIIQHKAMPEKIFNTYMQFIKGGVTGNTVRSRLNWLLYPLRLYGEERSVTSEYWREEFLQLLYKAPVLKGSNTTPNPDLVSMFTNTPYDNTEAIKSLRSVCCYIILKFDEKRKLFIKHPNVKGFAIEAYRKSTDSFPLMGIPSTHIHDQYKNALRLHAPLFNAVIEENDNWVLERLSHNYPPPLWYMPQENDSLTRNKSWFKKWVRLPKKTNQYTVKTAVVVDKKKTTHTATNGYILNDIYGLSHEQVFAMQCLLASERIQSSGIRDLCLKDIVINDKGVQIGYGKRRRGIDSATLIYRKGSLIYKAYSTFIDRFKEQHTGENPLLIQYHKDSGKMDILGQLGLTSSRMQKFFTDMVNEKTELHNNLMKEVGEDANPFLFYVKNLISHNHRAKKGHASYGTDSNVVEGVLSLSINAIAMSRVRMDDKIDNTSNKEVDQKLNEELGAELTAQSLATKKNVYNARSNSPEKIKSLRSFASQVGDSMEQDALLVSDLFNKTKVLDMKSFKKELGINDSAIEAEDLYELIEKELGDVIGDIGDIELNNKRVVVATPLTAALIISKIKHIEKELPRIKVDHEKKAVRFKAHHSYLTLLLDEFSQSILAEGKAKSKKFSFPFASLI</sequence>